<evidence type="ECO:0000256" key="4">
    <source>
        <dbReference type="ARBA" id="ARBA00023163"/>
    </source>
</evidence>
<keyword evidence="9" id="KW-1185">Reference proteome</keyword>
<dbReference type="InterPro" id="IPR036388">
    <property type="entry name" value="WH-like_DNA-bd_sf"/>
</dbReference>
<gene>
    <name evidence="8" type="ORF">ABID41_003315</name>
</gene>
<evidence type="ECO:0000256" key="5">
    <source>
        <dbReference type="SAM" id="MobiDB-lite"/>
    </source>
</evidence>
<dbReference type="SUPFAM" id="SSF88659">
    <property type="entry name" value="Sigma3 and sigma4 domains of RNA polymerase sigma factors"/>
    <property type="match status" value="1"/>
</dbReference>
<protein>
    <submittedName>
        <fullName evidence="8">RNA polymerase sigma-70 factor (ECF subfamily)</fullName>
    </submittedName>
</protein>
<dbReference type="EMBL" id="JBEPLU010000003">
    <property type="protein sequence ID" value="MET3528176.1"/>
    <property type="molecule type" value="Genomic_DNA"/>
</dbReference>
<dbReference type="InterPro" id="IPR013325">
    <property type="entry name" value="RNA_pol_sigma_r2"/>
</dbReference>
<dbReference type="Pfam" id="PF08281">
    <property type="entry name" value="Sigma70_r4_2"/>
    <property type="match status" value="1"/>
</dbReference>
<comment type="caution">
    <text evidence="8">The sequence shown here is derived from an EMBL/GenBank/DDBJ whole genome shotgun (WGS) entry which is preliminary data.</text>
</comment>
<feature type="domain" description="RNA polymerase sigma factor 70 region 4 type 2" evidence="7">
    <location>
        <begin position="137"/>
        <end position="185"/>
    </location>
</feature>
<sequence>MSRHWGAARARRSQEHDVAQATSLRVGSAPSNVADQLRCARLDELYRRHADWLRKSLQRRYGAQWADDLTQETFFRAAAYANGDIDMPRALLITIAKNVARDQFRRGQVRADHAALFEGVDLAHPGTFGTIDDDYHVREVIKSLPPKFREVILLSKIGGLTNREIAQRCKVSVRAIDKRLQKAMALVVARLRD</sequence>
<feature type="domain" description="RNA polymerase sigma-70 region 2" evidence="6">
    <location>
        <begin position="45"/>
        <end position="108"/>
    </location>
</feature>
<comment type="similarity">
    <text evidence="1">Belongs to the sigma-70 factor family. ECF subfamily.</text>
</comment>
<name>A0ABV2EP72_9CAUL</name>
<dbReference type="InterPro" id="IPR014284">
    <property type="entry name" value="RNA_pol_sigma-70_dom"/>
</dbReference>
<evidence type="ECO:0000256" key="3">
    <source>
        <dbReference type="ARBA" id="ARBA00023082"/>
    </source>
</evidence>
<dbReference type="PANTHER" id="PTHR43133">
    <property type="entry name" value="RNA POLYMERASE ECF-TYPE SIGMA FACTO"/>
    <property type="match status" value="1"/>
</dbReference>
<evidence type="ECO:0000313" key="9">
    <source>
        <dbReference type="Proteomes" id="UP001549110"/>
    </source>
</evidence>
<evidence type="ECO:0000256" key="2">
    <source>
        <dbReference type="ARBA" id="ARBA00023015"/>
    </source>
</evidence>
<dbReference type="NCBIfam" id="TIGR02937">
    <property type="entry name" value="sigma70-ECF"/>
    <property type="match status" value="1"/>
</dbReference>
<dbReference type="Gene3D" id="1.10.1740.10">
    <property type="match status" value="1"/>
</dbReference>
<reference evidence="8 9" key="1">
    <citation type="submission" date="2024-06" db="EMBL/GenBank/DDBJ databases">
        <title>Genomic Encyclopedia of Type Strains, Phase IV (KMG-IV): sequencing the most valuable type-strain genomes for metagenomic binning, comparative biology and taxonomic classification.</title>
        <authorList>
            <person name="Goeker M."/>
        </authorList>
    </citation>
    <scope>NUCLEOTIDE SEQUENCE [LARGE SCALE GENOMIC DNA]</scope>
    <source>
        <strain evidence="8 9">DSM 17809</strain>
    </source>
</reference>
<dbReference type="InterPro" id="IPR013249">
    <property type="entry name" value="RNA_pol_sigma70_r4_t2"/>
</dbReference>
<organism evidence="8 9">
    <name type="scientific">Phenylobacterium koreense</name>
    <dbReference type="NCBI Taxonomy" id="266125"/>
    <lineage>
        <taxon>Bacteria</taxon>
        <taxon>Pseudomonadati</taxon>
        <taxon>Pseudomonadota</taxon>
        <taxon>Alphaproteobacteria</taxon>
        <taxon>Caulobacterales</taxon>
        <taxon>Caulobacteraceae</taxon>
        <taxon>Phenylobacterium</taxon>
    </lineage>
</organism>
<dbReference type="RefSeq" id="WP_354298157.1">
    <property type="nucleotide sequence ID" value="NZ_JBEPLU010000003.1"/>
</dbReference>
<dbReference type="InterPro" id="IPR039425">
    <property type="entry name" value="RNA_pol_sigma-70-like"/>
</dbReference>
<feature type="region of interest" description="Disordered" evidence="5">
    <location>
        <begin position="1"/>
        <end position="22"/>
    </location>
</feature>
<dbReference type="Gene3D" id="1.10.10.10">
    <property type="entry name" value="Winged helix-like DNA-binding domain superfamily/Winged helix DNA-binding domain"/>
    <property type="match status" value="1"/>
</dbReference>
<dbReference type="SUPFAM" id="SSF88946">
    <property type="entry name" value="Sigma2 domain of RNA polymerase sigma factors"/>
    <property type="match status" value="1"/>
</dbReference>
<dbReference type="Proteomes" id="UP001549110">
    <property type="component" value="Unassembled WGS sequence"/>
</dbReference>
<proteinExistence type="inferred from homology"/>
<evidence type="ECO:0000313" key="8">
    <source>
        <dbReference type="EMBL" id="MET3528176.1"/>
    </source>
</evidence>
<evidence type="ECO:0000256" key="1">
    <source>
        <dbReference type="ARBA" id="ARBA00010641"/>
    </source>
</evidence>
<keyword evidence="3" id="KW-0731">Sigma factor</keyword>
<dbReference type="InterPro" id="IPR013324">
    <property type="entry name" value="RNA_pol_sigma_r3/r4-like"/>
</dbReference>
<keyword evidence="4" id="KW-0804">Transcription</keyword>
<evidence type="ECO:0000259" key="7">
    <source>
        <dbReference type="Pfam" id="PF08281"/>
    </source>
</evidence>
<accession>A0ABV2EP72</accession>
<evidence type="ECO:0000259" key="6">
    <source>
        <dbReference type="Pfam" id="PF04542"/>
    </source>
</evidence>
<keyword evidence="2" id="KW-0805">Transcription regulation</keyword>
<dbReference type="Pfam" id="PF04542">
    <property type="entry name" value="Sigma70_r2"/>
    <property type="match status" value="1"/>
</dbReference>
<dbReference type="PANTHER" id="PTHR43133:SF63">
    <property type="entry name" value="RNA POLYMERASE SIGMA FACTOR FECI-RELATED"/>
    <property type="match status" value="1"/>
</dbReference>
<dbReference type="InterPro" id="IPR007627">
    <property type="entry name" value="RNA_pol_sigma70_r2"/>
</dbReference>
<dbReference type="CDD" id="cd06171">
    <property type="entry name" value="Sigma70_r4"/>
    <property type="match status" value="1"/>
</dbReference>